<name>A0A8S9Y2U5_APOLU</name>
<protein>
    <recommendedName>
        <fullName evidence="3">CCHC-type domain-containing protein</fullName>
    </recommendedName>
</protein>
<organism evidence="4 5">
    <name type="scientific">Apolygus lucorum</name>
    <name type="common">Small green plant bug</name>
    <name type="synonym">Lygocoris lucorum</name>
    <dbReference type="NCBI Taxonomy" id="248454"/>
    <lineage>
        <taxon>Eukaryota</taxon>
        <taxon>Metazoa</taxon>
        <taxon>Ecdysozoa</taxon>
        <taxon>Arthropoda</taxon>
        <taxon>Hexapoda</taxon>
        <taxon>Insecta</taxon>
        <taxon>Pterygota</taxon>
        <taxon>Neoptera</taxon>
        <taxon>Paraneoptera</taxon>
        <taxon>Hemiptera</taxon>
        <taxon>Heteroptera</taxon>
        <taxon>Panheteroptera</taxon>
        <taxon>Cimicomorpha</taxon>
        <taxon>Miridae</taxon>
        <taxon>Mirini</taxon>
        <taxon>Apolygus</taxon>
    </lineage>
</organism>
<dbReference type="AlphaFoldDB" id="A0A8S9Y2U5"/>
<keyword evidence="1" id="KW-0479">Metal-binding</keyword>
<feature type="region of interest" description="Disordered" evidence="2">
    <location>
        <begin position="1"/>
        <end position="26"/>
    </location>
</feature>
<reference evidence="4" key="1">
    <citation type="journal article" date="2021" name="Mol. Ecol. Resour.">
        <title>Apolygus lucorum genome provides insights into omnivorousness and mesophyll feeding.</title>
        <authorList>
            <person name="Liu Y."/>
            <person name="Liu H."/>
            <person name="Wang H."/>
            <person name="Huang T."/>
            <person name="Liu B."/>
            <person name="Yang B."/>
            <person name="Yin L."/>
            <person name="Li B."/>
            <person name="Zhang Y."/>
            <person name="Zhang S."/>
            <person name="Jiang F."/>
            <person name="Zhang X."/>
            <person name="Ren Y."/>
            <person name="Wang B."/>
            <person name="Wang S."/>
            <person name="Lu Y."/>
            <person name="Wu K."/>
            <person name="Fan W."/>
            <person name="Wang G."/>
        </authorList>
    </citation>
    <scope>NUCLEOTIDE SEQUENCE</scope>
    <source>
        <strain evidence="4">12Hb</strain>
    </source>
</reference>
<dbReference type="PROSITE" id="PS50158">
    <property type="entry name" value="ZF_CCHC"/>
    <property type="match status" value="1"/>
</dbReference>
<keyword evidence="1" id="KW-0863">Zinc-finger</keyword>
<evidence type="ECO:0000313" key="4">
    <source>
        <dbReference type="EMBL" id="KAF6215059.1"/>
    </source>
</evidence>
<evidence type="ECO:0000256" key="1">
    <source>
        <dbReference type="PROSITE-ProRule" id="PRU00047"/>
    </source>
</evidence>
<dbReference type="EMBL" id="WIXP02000002">
    <property type="protein sequence ID" value="KAF6215059.1"/>
    <property type="molecule type" value="Genomic_DNA"/>
</dbReference>
<dbReference type="GO" id="GO:0003676">
    <property type="term" value="F:nucleic acid binding"/>
    <property type="evidence" value="ECO:0007669"/>
    <property type="project" value="InterPro"/>
</dbReference>
<evidence type="ECO:0000313" key="5">
    <source>
        <dbReference type="Proteomes" id="UP000466442"/>
    </source>
</evidence>
<evidence type="ECO:0000259" key="3">
    <source>
        <dbReference type="PROSITE" id="PS50158"/>
    </source>
</evidence>
<evidence type="ECO:0000256" key="2">
    <source>
        <dbReference type="SAM" id="MobiDB-lite"/>
    </source>
</evidence>
<feature type="domain" description="CCHC-type" evidence="3">
    <location>
        <begin position="288"/>
        <end position="303"/>
    </location>
</feature>
<dbReference type="SMART" id="SM00343">
    <property type="entry name" value="ZnF_C2HC"/>
    <property type="match status" value="2"/>
</dbReference>
<accession>A0A8S9Y2U5</accession>
<keyword evidence="5" id="KW-1185">Reference proteome</keyword>
<dbReference type="InterPro" id="IPR001878">
    <property type="entry name" value="Znf_CCHC"/>
</dbReference>
<dbReference type="Proteomes" id="UP000466442">
    <property type="component" value="Unassembled WGS sequence"/>
</dbReference>
<dbReference type="GO" id="GO:0008270">
    <property type="term" value="F:zinc ion binding"/>
    <property type="evidence" value="ECO:0007669"/>
    <property type="project" value="UniProtKB-KW"/>
</dbReference>
<sequence>MTGSDGASTSEVGSAEKTQDRPPTIPPVDFWREIIQTQNDQMQQFMLAMLQPQHKTVVLPEFNPDNHYCDPKAWCSTVDLCMGESPLEGAKLVLALSQCLKGSASCWLSQITFPNMSWDQFKAQFLAQYDCTDPPAAALMNILNGKPKDGECYSAYAGRVLSSLMASWKNYTTEQIALATVTAHMAQFDSRIQRMAFTADISTRDGLLKELKAMSYKKRPAGSIPPLDPKRARIQATGNFLPKCAWCNRVNHKSEDCFFKKNKATSIEGPPNLLQNRTPYSSIKKPVCFRCGADGHIAVHCKKEVVGVAERRVDFCEVNPSGMLSHKDARCLGLSEALRNTQKLKQASCMLNPKMIEVLGSVKPYKTKAGQLYVEPQDDRCLGLSEASRNTQKLMQASHMLNLEIAKYCLGLGEAL</sequence>
<dbReference type="Gene3D" id="4.10.60.10">
    <property type="entry name" value="Zinc finger, CCHC-type"/>
    <property type="match status" value="1"/>
</dbReference>
<dbReference type="OrthoDB" id="6623961at2759"/>
<comment type="caution">
    <text evidence="4">The sequence shown here is derived from an EMBL/GenBank/DDBJ whole genome shotgun (WGS) entry which is preliminary data.</text>
</comment>
<proteinExistence type="predicted"/>
<feature type="compositionally biased region" description="Polar residues" evidence="2">
    <location>
        <begin position="1"/>
        <end position="12"/>
    </location>
</feature>
<keyword evidence="1" id="KW-0862">Zinc</keyword>
<gene>
    <name evidence="4" type="ORF">GE061_009808</name>
</gene>